<evidence type="ECO:0000256" key="2">
    <source>
        <dbReference type="ARBA" id="ARBA00022705"/>
    </source>
</evidence>
<dbReference type="GO" id="GO:0003677">
    <property type="term" value="F:DNA binding"/>
    <property type="evidence" value="ECO:0007669"/>
    <property type="project" value="UniProtKB-KW"/>
</dbReference>
<dbReference type="GO" id="GO:0016887">
    <property type="term" value="F:ATP hydrolysis activity"/>
    <property type="evidence" value="ECO:0007669"/>
    <property type="project" value="RHEA"/>
</dbReference>
<dbReference type="Gene3D" id="3.40.50.300">
    <property type="entry name" value="P-loop containing nucleotide triphosphate hydrolases"/>
    <property type="match status" value="1"/>
</dbReference>
<dbReference type="GO" id="GO:0043139">
    <property type="term" value="F:5'-3' DNA helicase activity"/>
    <property type="evidence" value="ECO:0007669"/>
    <property type="project" value="UniProtKB-EC"/>
</dbReference>
<dbReference type="EMBL" id="ABWP01000011">
    <property type="protein sequence ID" value="EEA86013.1"/>
    <property type="molecule type" value="Genomic_DNA"/>
</dbReference>
<reference evidence="12 13" key="2">
    <citation type="submission" date="2008-10" db="EMBL/GenBank/DDBJ databases">
        <title>Draft genome sequence of Clostridium hiranonis (DSM 13275).</title>
        <authorList>
            <person name="Sudarsanam P."/>
            <person name="Ley R."/>
            <person name="Guruge J."/>
            <person name="Turnbaugh P.J."/>
            <person name="Mahowald M."/>
            <person name="Liep D."/>
            <person name="Gordon J."/>
        </authorList>
    </citation>
    <scope>NUCLEOTIDE SEQUENCE [LARGE SCALE GENOMIC DNA]</scope>
    <source>
        <strain evidence="12 13">DSM 13275</strain>
    </source>
</reference>
<dbReference type="PANTHER" id="PTHR30153">
    <property type="entry name" value="REPLICATIVE DNA HELICASE DNAB"/>
    <property type="match status" value="1"/>
</dbReference>
<sequence>MKELNAPVIDTKAEQSVLGAFLVENSVTFKAREIKADLFYHAAHKEIFNAMINILNQNKAVDMITLTDELEKRGTLNSIGGVTYLTSLVSIVTTTRNIDTHIQILKEKYLVREIQTQAQELLNNINSKQITEIQSDVDELKSIISKNSSAQSSYVDAADIDDSYEDYKNIPTGFRKLDGVMDGFRYGTLTVLSGKPGAGKSTIINQFLASAIDVGQKAMLYSGELPSKTVMDWFRKCVVSECDIKKYQTMYGAKFNAPSEQARELIREWIRGKLFIYSEDVIANEKNMCGVIEHLWLKHGVRMFVIDNLMTLSMDNQVDKYESQKLLVRDLKNLAKKYGLVIILVAHPKKTKERNIDMFDVSGASEIVNLCDYELFLNRVVDDERGTDETFLTVLKNRVTGKVDCRLKLFFDSDRKRLYHSDEELNRVYKYDLDKLLEQGELDDIAPF</sequence>
<proteinExistence type="inferred from homology"/>
<dbReference type="AlphaFoldDB" id="B6FWV2"/>
<organism evidence="12 13">
    <name type="scientific">Peptacetobacter hiranonis (strain DSM 13275 / JCM 10541 / KCTC 15199 / TO-931)</name>
    <name type="common">Clostridium hiranonis</name>
    <dbReference type="NCBI Taxonomy" id="500633"/>
    <lineage>
        <taxon>Bacteria</taxon>
        <taxon>Bacillati</taxon>
        <taxon>Bacillota</taxon>
        <taxon>Clostridia</taxon>
        <taxon>Peptostreptococcales</taxon>
        <taxon>Peptostreptococcaceae</taxon>
        <taxon>Peptacetobacter</taxon>
    </lineage>
</organism>
<dbReference type="Pfam" id="PF00772">
    <property type="entry name" value="DnaB"/>
    <property type="match status" value="1"/>
</dbReference>
<evidence type="ECO:0000256" key="8">
    <source>
        <dbReference type="ARBA" id="ARBA00023235"/>
    </source>
</evidence>
<dbReference type="RefSeq" id="WP_006439273.1">
    <property type="nucleotide sequence ID" value="NZ_DS995355.1"/>
</dbReference>
<dbReference type="SUPFAM" id="SSF48024">
    <property type="entry name" value="N-terminal domain of DnaB helicase"/>
    <property type="match status" value="1"/>
</dbReference>
<evidence type="ECO:0000256" key="7">
    <source>
        <dbReference type="ARBA" id="ARBA00023125"/>
    </source>
</evidence>
<keyword evidence="5 12" id="KW-0347">Helicase</keyword>
<dbReference type="InterPro" id="IPR016136">
    <property type="entry name" value="DNA_helicase_N/primase_C"/>
</dbReference>
<dbReference type="Proteomes" id="UP000003178">
    <property type="component" value="Unassembled WGS sequence"/>
</dbReference>
<dbReference type="STRING" id="500633.CLOHIR_00351"/>
<keyword evidence="7" id="KW-0238">DNA-binding</keyword>
<dbReference type="Gene3D" id="1.10.860.10">
    <property type="entry name" value="DNAb Helicase, Chain A"/>
    <property type="match status" value="1"/>
</dbReference>
<keyword evidence="3" id="KW-0547">Nucleotide-binding</keyword>
<evidence type="ECO:0000256" key="6">
    <source>
        <dbReference type="ARBA" id="ARBA00022840"/>
    </source>
</evidence>
<gene>
    <name evidence="12" type="primary">dnaB</name>
    <name evidence="12" type="ORF">CLOHIR_00351</name>
</gene>
<keyword evidence="2" id="KW-0235">DNA replication</keyword>
<accession>B6FWV2</accession>
<keyword evidence="8" id="KW-0413">Isomerase</keyword>
<evidence type="ECO:0000313" key="13">
    <source>
        <dbReference type="Proteomes" id="UP000003178"/>
    </source>
</evidence>
<dbReference type="InterPro" id="IPR036185">
    <property type="entry name" value="DNA_heli_DnaB-like_N_sf"/>
</dbReference>
<dbReference type="EC" id="5.6.2.3" evidence="9"/>
<dbReference type="InterPro" id="IPR007694">
    <property type="entry name" value="DNA_helicase_DnaB-like_C"/>
</dbReference>
<comment type="catalytic activity">
    <reaction evidence="10">
        <text>ATP + H2O = ADP + phosphate + H(+)</text>
        <dbReference type="Rhea" id="RHEA:13065"/>
        <dbReference type="ChEBI" id="CHEBI:15377"/>
        <dbReference type="ChEBI" id="CHEBI:15378"/>
        <dbReference type="ChEBI" id="CHEBI:30616"/>
        <dbReference type="ChEBI" id="CHEBI:43474"/>
        <dbReference type="ChEBI" id="CHEBI:456216"/>
        <dbReference type="EC" id="5.6.2.3"/>
    </reaction>
</comment>
<evidence type="ECO:0000256" key="3">
    <source>
        <dbReference type="ARBA" id="ARBA00022741"/>
    </source>
</evidence>
<evidence type="ECO:0000259" key="11">
    <source>
        <dbReference type="PROSITE" id="PS51199"/>
    </source>
</evidence>
<reference evidence="12 13" key="1">
    <citation type="submission" date="2008-09" db="EMBL/GenBank/DDBJ databases">
        <authorList>
            <person name="Fulton L."/>
            <person name="Clifton S."/>
            <person name="Fulton B."/>
            <person name="Xu J."/>
            <person name="Minx P."/>
            <person name="Pepin K.H."/>
            <person name="Johnson M."/>
            <person name="Thiruvilangam P."/>
            <person name="Bhonagiri V."/>
            <person name="Nash W.E."/>
            <person name="Mardis E.R."/>
            <person name="Wilson R.K."/>
        </authorList>
    </citation>
    <scope>NUCLEOTIDE SEQUENCE [LARGE SCALE GENOMIC DNA]</scope>
    <source>
        <strain evidence="12 13">DSM 13275</strain>
    </source>
</reference>
<evidence type="ECO:0000256" key="10">
    <source>
        <dbReference type="ARBA" id="ARBA00048954"/>
    </source>
</evidence>
<dbReference type="HOGENOM" id="CLU_629734_0_0_9"/>
<evidence type="ECO:0000256" key="1">
    <source>
        <dbReference type="ARBA" id="ARBA00008428"/>
    </source>
</evidence>
<dbReference type="GO" id="GO:0005829">
    <property type="term" value="C:cytosol"/>
    <property type="evidence" value="ECO:0007669"/>
    <property type="project" value="TreeGrafter"/>
</dbReference>
<dbReference type="eggNOG" id="COG0305">
    <property type="taxonomic scope" value="Bacteria"/>
</dbReference>
<dbReference type="Pfam" id="PF03796">
    <property type="entry name" value="DnaB_C"/>
    <property type="match status" value="1"/>
</dbReference>
<keyword evidence="13" id="KW-1185">Reference proteome</keyword>
<comment type="caution">
    <text evidence="12">The sequence shown here is derived from an EMBL/GenBank/DDBJ whole genome shotgun (WGS) entry which is preliminary data.</text>
</comment>
<dbReference type="GO" id="GO:0005524">
    <property type="term" value="F:ATP binding"/>
    <property type="evidence" value="ECO:0007669"/>
    <property type="project" value="UniProtKB-KW"/>
</dbReference>
<name>B6FWV2_PEPHT</name>
<dbReference type="GO" id="GO:0006260">
    <property type="term" value="P:DNA replication"/>
    <property type="evidence" value="ECO:0007669"/>
    <property type="project" value="UniProtKB-KW"/>
</dbReference>
<dbReference type="SUPFAM" id="SSF52540">
    <property type="entry name" value="P-loop containing nucleoside triphosphate hydrolases"/>
    <property type="match status" value="1"/>
</dbReference>
<evidence type="ECO:0000256" key="9">
    <source>
        <dbReference type="ARBA" id="ARBA00044969"/>
    </source>
</evidence>
<protein>
    <recommendedName>
        <fullName evidence="9">DNA 5'-3' helicase</fullName>
        <ecNumber evidence="9">5.6.2.3</ecNumber>
    </recommendedName>
</protein>
<evidence type="ECO:0000256" key="4">
    <source>
        <dbReference type="ARBA" id="ARBA00022801"/>
    </source>
</evidence>
<dbReference type="InterPro" id="IPR027417">
    <property type="entry name" value="P-loop_NTPase"/>
</dbReference>
<dbReference type="PANTHER" id="PTHR30153:SF2">
    <property type="entry name" value="REPLICATIVE DNA HELICASE"/>
    <property type="match status" value="1"/>
</dbReference>
<evidence type="ECO:0000256" key="5">
    <source>
        <dbReference type="ARBA" id="ARBA00022806"/>
    </source>
</evidence>
<evidence type="ECO:0000313" key="12">
    <source>
        <dbReference type="EMBL" id="EEA86013.1"/>
    </source>
</evidence>
<dbReference type="PROSITE" id="PS51199">
    <property type="entry name" value="SF4_HELICASE"/>
    <property type="match status" value="1"/>
</dbReference>
<keyword evidence="6" id="KW-0067">ATP-binding</keyword>
<feature type="domain" description="SF4 helicase" evidence="11">
    <location>
        <begin position="163"/>
        <end position="425"/>
    </location>
</feature>
<dbReference type="InterPro" id="IPR007693">
    <property type="entry name" value="DNA_helicase_DnaB-like_N"/>
</dbReference>
<comment type="similarity">
    <text evidence="1">Belongs to the helicase family. DnaB subfamily.</text>
</comment>
<keyword evidence="4 12" id="KW-0378">Hydrolase</keyword>